<reference evidence="1 2" key="1">
    <citation type="submission" date="2021-06" db="EMBL/GenBank/DDBJ databases">
        <title>Complete genome sequence of Erwinia phage pEa_SNUABM_03.</title>
        <authorList>
            <person name="Kim S.G."/>
            <person name="Park S.C."/>
        </authorList>
    </citation>
    <scope>NUCLEOTIDE SEQUENCE [LARGE SCALE GENOMIC DNA]</scope>
</reference>
<dbReference type="Proteomes" id="UP000827787">
    <property type="component" value="Segment"/>
</dbReference>
<evidence type="ECO:0000313" key="2">
    <source>
        <dbReference type="Proteomes" id="UP000827787"/>
    </source>
</evidence>
<name>A0AAE7XIV4_9CAUD</name>
<keyword evidence="2" id="KW-1185">Reference proteome</keyword>
<sequence>MAQFSFAYNIADIVSFNVPSEYCSPCTLRGTINSILINKDEAIYMIQSRYAQHPVRECDIVQPIFSTKSFDVFYPGVEVYVKTKDGFEVPAFVESAVISNGRLRYWLNSSDNLDCFQADEGNVRLANTRNNIDKFQ</sequence>
<gene>
    <name evidence="1" type="ORF">pEaSNUABM3_00146</name>
</gene>
<protein>
    <submittedName>
        <fullName evidence="1">Uncharacterized protein</fullName>
    </submittedName>
</protein>
<proteinExistence type="predicted"/>
<dbReference type="EMBL" id="MZ443770">
    <property type="protein sequence ID" value="QZE56343.1"/>
    <property type="molecule type" value="Genomic_DNA"/>
</dbReference>
<evidence type="ECO:0000313" key="1">
    <source>
        <dbReference type="EMBL" id="QZE56343.1"/>
    </source>
</evidence>
<organism evidence="1 2">
    <name type="scientific">Erwinia phage pEa_SNUABM_3</name>
    <dbReference type="NCBI Taxonomy" id="2869552"/>
    <lineage>
        <taxon>Viruses</taxon>
        <taxon>Duplodnaviria</taxon>
        <taxon>Heunggongvirae</taxon>
        <taxon>Uroviricota</taxon>
        <taxon>Caudoviricetes</taxon>
        <taxon>Alexandravirus</taxon>
        <taxon>Alexandravirus SNUABM3</taxon>
    </lineage>
</organism>
<accession>A0AAE7XIV4</accession>